<sequence length="621" mass="71474">MNKTKNNPVEGEARFRHGKPRFHEPPKREFHNTNKDNGCRKRTKSSSPEKDSHRSFRLEDSCTQLQSEKKIKTGANDPKTSEYAFFKKLKKDAGLRFNSHPVQKDDSLPKVPKQTKLSKERNDDIRIGSKGFNALRIVENISTVTDDKFFSTPDGKNNSDFHSPSGIQKNSQGNQNVHENIFSRKRQKLRQCIADTLFPNNKEKFSLKGHDDIVSMLLSRLFPVRIEENKYEDRNQWKEVDTTGYYFPDFKESDLYKGLNQMPSWKLVEQSSSYFSDNLLSPMLLSSDERITTHHAFPTLNSHMFQLPYIAMEPAYKLDRIPSFSTKHDTTLGFPYSEGTNAAGYELLDSQKSDVQFKEHNQIPETRLLELEPNTCIRDYLMPPIFLGSNDRIFPKDFPTSHSHKFRRHCNTAELEDKCDIIPSFSAKYDGAFGFPYNEETDAGGYGLLDFQESHFQSNNQIPEPRLLEFEPKPCIRDHLSPIFIRSKEKSIQQDFPTSHSHTFQPQYTMKELECDLGKVPSFSAKTDVTHKYLLNEQENDTFALNHYKEKGKLKREPIPLLLENGVNCLVDEINFPIAYTSPKADLVPALSTLGKGEKQMMMNILGECHFSPSSLLLDKP</sequence>
<comment type="caution">
    <text evidence="2">The sequence shown here is derived from an EMBL/GenBank/DDBJ whole genome shotgun (WGS) entry which is preliminary data.</text>
</comment>
<feature type="compositionally biased region" description="Basic and acidic residues" evidence="1">
    <location>
        <begin position="47"/>
        <end position="60"/>
    </location>
</feature>
<evidence type="ECO:0000313" key="2">
    <source>
        <dbReference type="EMBL" id="MED6134739.1"/>
    </source>
</evidence>
<feature type="region of interest" description="Disordered" evidence="1">
    <location>
        <begin position="98"/>
        <end position="120"/>
    </location>
</feature>
<protein>
    <submittedName>
        <fullName evidence="2">Uncharacterized protein</fullName>
    </submittedName>
</protein>
<evidence type="ECO:0000313" key="3">
    <source>
        <dbReference type="Proteomes" id="UP001341840"/>
    </source>
</evidence>
<name>A0ABU6SEK3_9FABA</name>
<evidence type="ECO:0000256" key="1">
    <source>
        <dbReference type="SAM" id="MobiDB-lite"/>
    </source>
</evidence>
<feature type="compositionally biased region" description="Basic and acidic residues" evidence="1">
    <location>
        <begin position="11"/>
        <end position="39"/>
    </location>
</feature>
<proteinExistence type="predicted"/>
<feature type="region of interest" description="Disordered" evidence="1">
    <location>
        <begin position="154"/>
        <end position="175"/>
    </location>
</feature>
<reference evidence="2 3" key="1">
    <citation type="journal article" date="2023" name="Plants (Basel)">
        <title>Bridging the Gap: Combining Genomics and Transcriptomics Approaches to Understand Stylosanthes scabra, an Orphan Legume from the Brazilian Caatinga.</title>
        <authorList>
            <person name="Ferreira-Neto J.R.C."/>
            <person name="da Silva M.D."/>
            <person name="Binneck E."/>
            <person name="de Melo N.F."/>
            <person name="da Silva R.H."/>
            <person name="de Melo A.L.T.M."/>
            <person name="Pandolfi V."/>
            <person name="Bustamante F.O."/>
            <person name="Brasileiro-Vidal A.C."/>
            <person name="Benko-Iseppon A.M."/>
        </authorList>
    </citation>
    <scope>NUCLEOTIDE SEQUENCE [LARGE SCALE GENOMIC DNA]</scope>
    <source>
        <tissue evidence="2">Leaves</tissue>
    </source>
</reference>
<dbReference type="Proteomes" id="UP001341840">
    <property type="component" value="Unassembled WGS sequence"/>
</dbReference>
<feature type="region of interest" description="Disordered" evidence="1">
    <location>
        <begin position="1"/>
        <end position="61"/>
    </location>
</feature>
<gene>
    <name evidence="2" type="ORF">PIB30_039741</name>
</gene>
<accession>A0ABU6SEK3</accession>
<keyword evidence="3" id="KW-1185">Reference proteome</keyword>
<dbReference type="EMBL" id="JASCZI010060626">
    <property type="protein sequence ID" value="MED6134739.1"/>
    <property type="molecule type" value="Genomic_DNA"/>
</dbReference>
<organism evidence="2 3">
    <name type="scientific">Stylosanthes scabra</name>
    <dbReference type="NCBI Taxonomy" id="79078"/>
    <lineage>
        <taxon>Eukaryota</taxon>
        <taxon>Viridiplantae</taxon>
        <taxon>Streptophyta</taxon>
        <taxon>Embryophyta</taxon>
        <taxon>Tracheophyta</taxon>
        <taxon>Spermatophyta</taxon>
        <taxon>Magnoliopsida</taxon>
        <taxon>eudicotyledons</taxon>
        <taxon>Gunneridae</taxon>
        <taxon>Pentapetalae</taxon>
        <taxon>rosids</taxon>
        <taxon>fabids</taxon>
        <taxon>Fabales</taxon>
        <taxon>Fabaceae</taxon>
        <taxon>Papilionoideae</taxon>
        <taxon>50 kb inversion clade</taxon>
        <taxon>dalbergioids sensu lato</taxon>
        <taxon>Dalbergieae</taxon>
        <taxon>Pterocarpus clade</taxon>
        <taxon>Stylosanthes</taxon>
    </lineage>
</organism>